<comment type="caution">
    <text evidence="1">The sequence shown here is derived from an EMBL/GenBank/DDBJ whole genome shotgun (WGS) entry which is preliminary data.</text>
</comment>
<dbReference type="STRING" id="1802620.A3D91_04035"/>
<organism evidence="1 2">
    <name type="scientific">candidate division WWE3 bacterium RIFCSPHIGHO2_02_FULL_38_14</name>
    <dbReference type="NCBI Taxonomy" id="1802620"/>
    <lineage>
        <taxon>Bacteria</taxon>
        <taxon>Katanobacteria</taxon>
    </lineage>
</organism>
<proteinExistence type="predicted"/>
<gene>
    <name evidence="1" type="ORF">A3D91_04035</name>
</gene>
<reference evidence="1 2" key="1">
    <citation type="journal article" date="2016" name="Nat. Commun.">
        <title>Thousands of microbial genomes shed light on interconnected biogeochemical processes in an aquifer system.</title>
        <authorList>
            <person name="Anantharaman K."/>
            <person name="Brown C.T."/>
            <person name="Hug L.A."/>
            <person name="Sharon I."/>
            <person name="Castelle C.J."/>
            <person name="Probst A.J."/>
            <person name="Thomas B.C."/>
            <person name="Singh A."/>
            <person name="Wilkins M.J."/>
            <person name="Karaoz U."/>
            <person name="Brodie E.L."/>
            <person name="Williams K.H."/>
            <person name="Hubbard S.S."/>
            <person name="Banfield J.F."/>
        </authorList>
    </citation>
    <scope>NUCLEOTIDE SEQUENCE [LARGE SCALE GENOMIC DNA]</scope>
</reference>
<evidence type="ECO:0000313" key="1">
    <source>
        <dbReference type="EMBL" id="OGC53927.1"/>
    </source>
</evidence>
<dbReference type="Proteomes" id="UP000178127">
    <property type="component" value="Unassembled WGS sequence"/>
</dbReference>
<dbReference type="EMBL" id="MEVD01000007">
    <property type="protein sequence ID" value="OGC53927.1"/>
    <property type="molecule type" value="Genomic_DNA"/>
</dbReference>
<protein>
    <submittedName>
        <fullName evidence="1">Uncharacterized protein</fullName>
    </submittedName>
</protein>
<accession>A0A1F4V9Q2</accession>
<dbReference type="AlphaFoldDB" id="A0A1F4V9Q2"/>
<evidence type="ECO:0000313" key="2">
    <source>
        <dbReference type="Proteomes" id="UP000178127"/>
    </source>
</evidence>
<sequence length="159" mass="18059">MNKKSEFPEQFTDFSEGGEFSYIKVKYESNKDAVGYNLDELIAGRQAVAINNEAGNAEGFEKDLTGFWHGEAYKVTDAEGKIHYHLRSKMGDNPNMNIDVVLEYDEAKTIEKKARDQKSPFYKGHRSTVYYVKKIVLSGNKEPTAFCINEFVPGSIRLN</sequence>
<name>A0A1F4V9Q2_UNCKA</name>